<evidence type="ECO:0000313" key="2">
    <source>
        <dbReference type="Proteomes" id="UP000028027"/>
    </source>
</evidence>
<dbReference type="InterPro" id="IPR009409">
    <property type="entry name" value="DUF1059"/>
</dbReference>
<protein>
    <submittedName>
        <fullName evidence="1">Metal-binding protein</fullName>
    </submittedName>
</protein>
<gene>
    <name evidence="1" type="ORF">AAA799E16_00058</name>
</gene>
<name>A0A081S865_9ARCH</name>
<dbReference type="AlphaFoldDB" id="A0A081S865"/>
<evidence type="ECO:0000313" key="1">
    <source>
        <dbReference type="EMBL" id="KER07118.1"/>
    </source>
</evidence>
<sequence>MAKSFKCAYVGKDCAWSAKEDSTDELMKKIVEHASHEHDIQEIPYELKIKVESSIKDV</sequence>
<keyword evidence="2" id="KW-1185">Reference proteome</keyword>
<comment type="caution">
    <text evidence="1">The sequence shown here is derived from an EMBL/GenBank/DDBJ whole genome shotgun (WGS) entry which is preliminary data.</text>
</comment>
<dbReference type="Proteomes" id="UP000028027">
    <property type="component" value="Unassembled WGS sequence"/>
</dbReference>
<dbReference type="Pfam" id="PF06348">
    <property type="entry name" value="DUF1059"/>
    <property type="match status" value="1"/>
</dbReference>
<dbReference type="EMBL" id="JNVL01000001">
    <property type="protein sequence ID" value="KER07118.1"/>
    <property type="molecule type" value="Genomic_DNA"/>
</dbReference>
<accession>A0A081S865</accession>
<organism evidence="1 2">
    <name type="scientific">Marine Group I thaumarchaeote SCGC AAA799-E16</name>
    <dbReference type="NCBI Taxonomy" id="1502292"/>
    <lineage>
        <taxon>Archaea</taxon>
        <taxon>Nitrososphaerota</taxon>
        <taxon>Marine Group I</taxon>
    </lineage>
</organism>
<reference evidence="1 2" key="1">
    <citation type="submission" date="2014-06" db="EMBL/GenBank/DDBJ databases">
        <authorList>
            <person name="Ngugi D.K."/>
            <person name="Blom J."/>
            <person name="Alam I."/>
            <person name="Rashid M."/>
            <person name="Ba Alawi W."/>
            <person name="Zhang G."/>
            <person name="Hikmawan T."/>
            <person name="Guan Y."/>
            <person name="Antunes A."/>
            <person name="Siam R."/>
            <person name="Eldorry H."/>
            <person name="Bajic V."/>
            <person name="Stingl U."/>
        </authorList>
    </citation>
    <scope>NUCLEOTIDE SEQUENCE [LARGE SCALE GENOMIC DNA]</scope>
    <source>
        <strain evidence="1">SCGC AAA799-E16</strain>
    </source>
</reference>
<proteinExistence type="predicted"/>